<evidence type="ECO:0000256" key="6">
    <source>
        <dbReference type="ARBA" id="ARBA00023004"/>
    </source>
</evidence>
<dbReference type="Gene3D" id="1.10.599.10">
    <property type="entry name" value="Aldehyde Ferredoxin Oxidoreductase Protein, subunit A, domain 3"/>
    <property type="match status" value="1"/>
</dbReference>
<dbReference type="RefSeq" id="WP_087881831.1">
    <property type="nucleotide sequence ID" value="NZ_LT828558.1"/>
</dbReference>
<dbReference type="PANTHER" id="PTHR30038:SF5">
    <property type="entry name" value="ALDEHYDE FERREDOXIN OXIDOREDUCTASE"/>
    <property type="match status" value="1"/>
</dbReference>
<evidence type="ECO:0000256" key="3">
    <source>
        <dbReference type="ARBA" id="ARBA00022485"/>
    </source>
</evidence>
<dbReference type="EC" id="1.2.7.5" evidence="10"/>
<dbReference type="EMBL" id="FWEV01000128">
    <property type="protein sequence ID" value="SLM30159.1"/>
    <property type="molecule type" value="Genomic_DNA"/>
</dbReference>
<evidence type="ECO:0000313" key="10">
    <source>
        <dbReference type="EMBL" id="SLM30159.1"/>
    </source>
</evidence>
<gene>
    <name evidence="10" type="ORF">MTBBW1_2130054</name>
</gene>
<dbReference type="InterPro" id="IPR013983">
    <property type="entry name" value="Ald_Fedxn_OxRdtase_N"/>
</dbReference>
<keyword evidence="4" id="KW-0479">Metal-binding</keyword>
<dbReference type="InterPro" id="IPR051919">
    <property type="entry name" value="W-dependent_AOR"/>
</dbReference>
<dbReference type="AlphaFoldDB" id="A0A1W1HCH8"/>
<dbReference type="SUPFAM" id="SSF48310">
    <property type="entry name" value="Aldehyde ferredoxin oxidoreductase, C-terminal domains"/>
    <property type="match status" value="1"/>
</dbReference>
<dbReference type="Gene3D" id="3.60.9.10">
    <property type="entry name" value="Aldehyde ferredoxin oxidoreductase, N-terminal domain"/>
    <property type="match status" value="1"/>
</dbReference>
<evidence type="ECO:0000256" key="8">
    <source>
        <dbReference type="ARBA" id="ARBA00049934"/>
    </source>
</evidence>
<evidence type="ECO:0000313" key="11">
    <source>
        <dbReference type="Proteomes" id="UP000191931"/>
    </source>
</evidence>
<accession>A0A1W1HCH8</accession>
<protein>
    <submittedName>
        <fullName evidence="10">Aldehyde ferredoxin oxidoreductase</fullName>
        <ecNumber evidence="10">1.2.7.5</ecNumber>
    </submittedName>
</protein>
<dbReference type="Pfam" id="PF01314">
    <property type="entry name" value="AFOR_C"/>
    <property type="match status" value="1"/>
</dbReference>
<sequence length="636" mass="70490">MLYGYAGNTLRIDLDSQKTEKEPLKKDWVDDFIGGRGFTAKILYDENPPNVDPFDGENRFIIAMGPLSGLFVPASGKTHFCTKSPATGGYGDSNMGGHFGVNMKYAGYDVTIIKGKAKEPSYIFIDNDNVEIRPAAHYWGKGSTEVEELMKKEVGEDFQILTIGEAGENLVNFACISHDFGRQAGRIGIGAVLGSKNIKAIAVRGNKSIPVFDPKGLLKKGKETYAACREKPGFKGWTPEGTAGITNWCNDVGALPTRNFKTSNCDYADKINGKAILKELKITDKGCFSCPIPCGKYGHARTKLGNAYVEGPEYETLSLLGSNCELDDIHAIAYANYICDESGIDTCSAGAVVSFALECYEKGYISKEDMGMDVKWGDLDSIVHILKIISKREGIGDVLALGVRGAAEKIGYDSHRFAIHVKGLEWTGYESRNAPGMMLGYMTSDIGAHHGRCWVLGSDVATAVGGDKNATVHDLISGNSSFDTIPRADHKNVVPLVLKSQHLRPAFDILGTCRLQYMEIGLETKYYEELYYYATGKKMDFEKDLLLLSEKIWHLNRMFNKREIPDFGRKYDYPPARFHEEKIPNGPNKGHVMSLEVIEEMLDTYYEARGWDMNGIPTRETLEKHGLNQCLEFMEL</sequence>
<dbReference type="SUPFAM" id="SSF56228">
    <property type="entry name" value="Aldehyde ferredoxin oxidoreductase, N-terminal domain"/>
    <property type="match status" value="1"/>
</dbReference>
<comment type="cofactor">
    <cofactor evidence="1">
        <name>[4Fe-4S] cluster</name>
        <dbReference type="ChEBI" id="CHEBI:49883"/>
    </cofactor>
</comment>
<dbReference type="GO" id="GO:0009055">
    <property type="term" value="F:electron transfer activity"/>
    <property type="evidence" value="ECO:0007669"/>
    <property type="project" value="InterPro"/>
</dbReference>
<keyword evidence="3" id="KW-0004">4Fe-4S</keyword>
<keyword evidence="6" id="KW-0408">Iron</keyword>
<name>A0A1W1HCH8_9BACT</name>
<dbReference type="InterPro" id="IPR036503">
    <property type="entry name" value="Ald_Fedxn_OxRdtase_N_sf"/>
</dbReference>
<dbReference type="SMART" id="SM00790">
    <property type="entry name" value="AFOR_N"/>
    <property type="match status" value="1"/>
</dbReference>
<dbReference type="InterPro" id="IPR013985">
    <property type="entry name" value="Ald_Fedxn_OxRdtase_dom3"/>
</dbReference>
<dbReference type="InterPro" id="IPR036021">
    <property type="entry name" value="Tungsten_al_ferr_oxy-like_C"/>
</dbReference>
<keyword evidence="7" id="KW-0411">Iron-sulfur</keyword>
<evidence type="ECO:0000256" key="4">
    <source>
        <dbReference type="ARBA" id="ARBA00022723"/>
    </source>
</evidence>
<reference evidence="10 11" key="1">
    <citation type="submission" date="2017-03" db="EMBL/GenBank/DDBJ databases">
        <authorList>
            <person name="Afonso C.L."/>
            <person name="Miller P.J."/>
            <person name="Scott M.A."/>
            <person name="Spackman E."/>
            <person name="Goraichik I."/>
            <person name="Dimitrov K.M."/>
            <person name="Suarez D.L."/>
            <person name="Swayne D.E."/>
        </authorList>
    </citation>
    <scope>NUCLEOTIDE SEQUENCE [LARGE SCALE GENOMIC DNA]</scope>
    <source>
        <strain evidence="10">PRJEB14757</strain>
    </source>
</reference>
<dbReference type="InterPro" id="IPR013984">
    <property type="entry name" value="Ald_Fedxn_OxRdtase_dom2"/>
</dbReference>
<dbReference type="Pfam" id="PF02730">
    <property type="entry name" value="AFOR_N"/>
    <property type="match status" value="1"/>
</dbReference>
<comment type="cofactor">
    <cofactor evidence="8">
        <name>tungstopterin</name>
        <dbReference type="ChEBI" id="CHEBI:30402"/>
    </cofactor>
</comment>
<dbReference type="OrthoDB" id="9763894at2"/>
<evidence type="ECO:0000259" key="9">
    <source>
        <dbReference type="SMART" id="SM00790"/>
    </source>
</evidence>
<proteinExistence type="inferred from homology"/>
<dbReference type="PANTHER" id="PTHR30038">
    <property type="entry name" value="ALDEHYDE FERREDOXIN OXIDOREDUCTASE"/>
    <property type="match status" value="1"/>
</dbReference>
<organism evidence="10 11">
    <name type="scientific">Desulfamplus magnetovallimortis</name>
    <dbReference type="NCBI Taxonomy" id="1246637"/>
    <lineage>
        <taxon>Bacteria</taxon>
        <taxon>Pseudomonadati</taxon>
        <taxon>Thermodesulfobacteriota</taxon>
        <taxon>Desulfobacteria</taxon>
        <taxon>Desulfobacterales</taxon>
        <taxon>Desulfobacteraceae</taxon>
        <taxon>Desulfamplus</taxon>
    </lineage>
</organism>
<evidence type="ECO:0000256" key="1">
    <source>
        <dbReference type="ARBA" id="ARBA00001966"/>
    </source>
</evidence>
<keyword evidence="11" id="KW-1185">Reference proteome</keyword>
<evidence type="ECO:0000256" key="7">
    <source>
        <dbReference type="ARBA" id="ARBA00023014"/>
    </source>
</evidence>
<dbReference type="GO" id="GO:0051539">
    <property type="term" value="F:4 iron, 4 sulfur cluster binding"/>
    <property type="evidence" value="ECO:0007669"/>
    <property type="project" value="UniProtKB-KW"/>
</dbReference>
<dbReference type="GO" id="GO:0046872">
    <property type="term" value="F:metal ion binding"/>
    <property type="evidence" value="ECO:0007669"/>
    <property type="project" value="UniProtKB-KW"/>
</dbReference>
<dbReference type="GO" id="GO:0033726">
    <property type="term" value="F:aldehyde ferredoxin oxidoreductase activity"/>
    <property type="evidence" value="ECO:0007669"/>
    <property type="project" value="UniProtKB-EC"/>
</dbReference>
<keyword evidence="5 10" id="KW-0560">Oxidoreductase</keyword>
<dbReference type="STRING" id="1246637.MTBBW1_2130054"/>
<comment type="similarity">
    <text evidence="2">Belongs to the AOR/FOR family.</text>
</comment>
<feature type="domain" description="Aldehyde ferredoxin oxidoreductase N-terminal" evidence="9">
    <location>
        <begin position="5"/>
        <end position="207"/>
    </location>
</feature>
<dbReference type="InterPro" id="IPR001203">
    <property type="entry name" value="OxRdtase_Ald_Fedxn_C"/>
</dbReference>
<evidence type="ECO:0000256" key="2">
    <source>
        <dbReference type="ARBA" id="ARBA00011032"/>
    </source>
</evidence>
<dbReference type="Proteomes" id="UP000191931">
    <property type="component" value="Unassembled WGS sequence"/>
</dbReference>
<evidence type="ECO:0000256" key="5">
    <source>
        <dbReference type="ARBA" id="ARBA00023002"/>
    </source>
</evidence>
<dbReference type="Gene3D" id="1.10.569.10">
    <property type="entry name" value="Aldehyde Ferredoxin Oxidoreductase Protein, subunit A, domain 2"/>
    <property type="match status" value="1"/>
</dbReference>